<keyword evidence="2" id="KW-1185">Reference proteome</keyword>
<evidence type="ECO:0000313" key="1">
    <source>
        <dbReference type="EMBL" id="MPC96495.1"/>
    </source>
</evidence>
<dbReference type="Proteomes" id="UP000324222">
    <property type="component" value="Unassembled WGS sequence"/>
</dbReference>
<sequence length="59" mass="6453">MAASRSSWWGSRESSMASSYRLKELRVCTTLLGQDNTMHHNAMPGLANSVCCHLAVPTT</sequence>
<reference evidence="1 2" key="1">
    <citation type="submission" date="2019-05" db="EMBL/GenBank/DDBJ databases">
        <title>Another draft genome of Portunus trituberculatus and its Hox gene families provides insights of decapod evolution.</title>
        <authorList>
            <person name="Jeong J.-H."/>
            <person name="Song I."/>
            <person name="Kim S."/>
            <person name="Choi T."/>
            <person name="Kim D."/>
            <person name="Ryu S."/>
            <person name="Kim W."/>
        </authorList>
    </citation>
    <scope>NUCLEOTIDE SEQUENCE [LARGE SCALE GENOMIC DNA]</scope>
    <source>
        <tissue evidence="1">Muscle</tissue>
    </source>
</reference>
<evidence type="ECO:0000313" key="2">
    <source>
        <dbReference type="Proteomes" id="UP000324222"/>
    </source>
</evidence>
<organism evidence="1 2">
    <name type="scientific">Portunus trituberculatus</name>
    <name type="common">Swimming crab</name>
    <name type="synonym">Neptunus trituberculatus</name>
    <dbReference type="NCBI Taxonomy" id="210409"/>
    <lineage>
        <taxon>Eukaryota</taxon>
        <taxon>Metazoa</taxon>
        <taxon>Ecdysozoa</taxon>
        <taxon>Arthropoda</taxon>
        <taxon>Crustacea</taxon>
        <taxon>Multicrustacea</taxon>
        <taxon>Malacostraca</taxon>
        <taxon>Eumalacostraca</taxon>
        <taxon>Eucarida</taxon>
        <taxon>Decapoda</taxon>
        <taxon>Pleocyemata</taxon>
        <taxon>Brachyura</taxon>
        <taxon>Eubrachyura</taxon>
        <taxon>Portunoidea</taxon>
        <taxon>Portunidae</taxon>
        <taxon>Portuninae</taxon>
        <taxon>Portunus</taxon>
    </lineage>
</organism>
<name>A0A5B7JPH4_PORTR</name>
<gene>
    <name evidence="1" type="ORF">E2C01_091758</name>
</gene>
<comment type="caution">
    <text evidence="1">The sequence shown here is derived from an EMBL/GenBank/DDBJ whole genome shotgun (WGS) entry which is preliminary data.</text>
</comment>
<dbReference type="AlphaFoldDB" id="A0A5B7JPH4"/>
<dbReference type="EMBL" id="VSRR010106206">
    <property type="protein sequence ID" value="MPC96495.1"/>
    <property type="molecule type" value="Genomic_DNA"/>
</dbReference>
<protein>
    <submittedName>
        <fullName evidence="1">Uncharacterized protein</fullName>
    </submittedName>
</protein>
<accession>A0A5B7JPH4</accession>
<proteinExistence type="predicted"/>